<keyword evidence="3" id="KW-1185">Reference proteome</keyword>
<dbReference type="Proteomes" id="UP001140011">
    <property type="component" value="Unassembled WGS sequence"/>
</dbReference>
<accession>A0A9W8GZE2</accession>
<reference evidence="2" key="1">
    <citation type="submission" date="2022-07" db="EMBL/GenBank/DDBJ databases">
        <title>Phylogenomic reconstructions and comparative analyses of Kickxellomycotina fungi.</title>
        <authorList>
            <person name="Reynolds N.K."/>
            <person name="Stajich J.E."/>
            <person name="Barry K."/>
            <person name="Grigoriev I.V."/>
            <person name="Crous P."/>
            <person name="Smith M.E."/>
        </authorList>
    </citation>
    <scope>NUCLEOTIDE SEQUENCE</scope>
    <source>
        <strain evidence="2">BCRC 34297</strain>
    </source>
</reference>
<feature type="compositionally biased region" description="Polar residues" evidence="1">
    <location>
        <begin position="1"/>
        <end position="13"/>
    </location>
</feature>
<evidence type="ECO:0000313" key="2">
    <source>
        <dbReference type="EMBL" id="KAJ2755989.1"/>
    </source>
</evidence>
<name>A0A9W8GZE2_9FUNG</name>
<protein>
    <submittedName>
        <fullName evidence="2">Uncharacterized protein</fullName>
    </submittedName>
</protein>
<gene>
    <name evidence="2" type="ORF">GGI19_001229</name>
</gene>
<dbReference type="OrthoDB" id="5578276at2759"/>
<proteinExistence type="predicted"/>
<evidence type="ECO:0000313" key="3">
    <source>
        <dbReference type="Proteomes" id="UP001140011"/>
    </source>
</evidence>
<dbReference type="EMBL" id="JANBUH010000040">
    <property type="protein sequence ID" value="KAJ2755989.1"/>
    <property type="molecule type" value="Genomic_DNA"/>
</dbReference>
<organism evidence="2 3">
    <name type="scientific">Coemansia pectinata</name>
    <dbReference type="NCBI Taxonomy" id="1052879"/>
    <lineage>
        <taxon>Eukaryota</taxon>
        <taxon>Fungi</taxon>
        <taxon>Fungi incertae sedis</taxon>
        <taxon>Zoopagomycota</taxon>
        <taxon>Kickxellomycotina</taxon>
        <taxon>Kickxellomycetes</taxon>
        <taxon>Kickxellales</taxon>
        <taxon>Kickxellaceae</taxon>
        <taxon>Coemansia</taxon>
    </lineage>
</organism>
<comment type="caution">
    <text evidence="2">The sequence shown here is derived from an EMBL/GenBank/DDBJ whole genome shotgun (WGS) entry which is preliminary data.</text>
</comment>
<evidence type="ECO:0000256" key="1">
    <source>
        <dbReference type="SAM" id="MobiDB-lite"/>
    </source>
</evidence>
<feature type="region of interest" description="Disordered" evidence="1">
    <location>
        <begin position="139"/>
        <end position="164"/>
    </location>
</feature>
<feature type="region of interest" description="Disordered" evidence="1">
    <location>
        <begin position="1"/>
        <end position="112"/>
    </location>
</feature>
<feature type="region of interest" description="Disordered" evidence="1">
    <location>
        <begin position="316"/>
        <end position="374"/>
    </location>
</feature>
<feature type="compositionally biased region" description="Basic residues" evidence="1">
    <location>
        <begin position="64"/>
        <end position="76"/>
    </location>
</feature>
<dbReference type="AlphaFoldDB" id="A0A9W8GZE2"/>
<feature type="compositionally biased region" description="Basic and acidic residues" evidence="1">
    <location>
        <begin position="360"/>
        <end position="374"/>
    </location>
</feature>
<sequence>MNEEPQTPTTSNVRYKLRTRTPVKTEPLAEIPTTTTPRKRGRPSLASTQSNKLAVLPSTPTRGRGSRGRGRGRGRGSGRTATARTGSDGDESETGVLPDMAEMSSEDEEYDPTGEREAVESLGVRRGAFDLPPLLVDAPVRTGRRGRPRKSLGVAGTTPGRGMRDLEDRVGDLALATPARRSWEVRRIPVHLTKHDAFRSEQLDDAARVMQMVPVNDMDGDRYEMKKMSDAIKMCGYELHPTSVAMDEIYRLLSWAVYAPQEAAAPPPPEMGDDARGLLLKVFADVGKRIREETKDLAAYHRRHVLRKLLLAEAAGPSSADAVEEDEERSPKGEHAVHRRNPLRVPGPLVDIWKLPPSLKKADTNGDDGHESDV</sequence>